<dbReference type="Proteomes" id="UP000515955">
    <property type="component" value="Chromosome"/>
</dbReference>
<protein>
    <submittedName>
        <fullName evidence="1">Metallopeptidase family protein</fullName>
    </submittedName>
</protein>
<reference evidence="1 2" key="1">
    <citation type="submission" date="2020-08" db="EMBL/GenBank/DDBJ databases">
        <title>Genome sequence of Sphingomonas rhizophila KACC 19189T.</title>
        <authorList>
            <person name="Hyun D.-W."/>
            <person name="Bae J.-W."/>
        </authorList>
    </citation>
    <scope>NUCLEOTIDE SEQUENCE [LARGE SCALE GENOMIC DNA]</scope>
    <source>
        <strain evidence="1 2">KACC 19189</strain>
    </source>
</reference>
<keyword evidence="2" id="KW-1185">Reference proteome</keyword>
<accession>A0A7G9SB12</accession>
<gene>
    <name evidence="1" type="ORF">H9L12_12715</name>
</gene>
<evidence type="ECO:0000313" key="1">
    <source>
        <dbReference type="EMBL" id="QNN65037.1"/>
    </source>
</evidence>
<dbReference type="EMBL" id="CP060717">
    <property type="protein sequence ID" value="QNN65037.1"/>
    <property type="molecule type" value="Genomic_DNA"/>
</dbReference>
<name>A0A7G9SB12_9SPHN</name>
<proteinExistence type="predicted"/>
<dbReference type="CDD" id="cd12952">
    <property type="entry name" value="MMP_ACEL2062"/>
    <property type="match status" value="1"/>
</dbReference>
<dbReference type="Gene3D" id="3.30.2010.20">
    <property type="match status" value="1"/>
</dbReference>
<dbReference type="KEGG" id="srhi:H9L12_12715"/>
<dbReference type="AlphaFoldDB" id="A0A7G9SB12"/>
<dbReference type="InterPro" id="IPR038555">
    <property type="entry name" value="Zincin_1_sf"/>
</dbReference>
<dbReference type="SUPFAM" id="SSF55486">
    <property type="entry name" value="Metalloproteases ('zincins'), catalytic domain"/>
    <property type="match status" value="1"/>
</dbReference>
<organism evidence="1 2">
    <name type="scientific">Sphingomonas rhizophila</name>
    <dbReference type="NCBI Taxonomy" id="2071607"/>
    <lineage>
        <taxon>Bacteria</taxon>
        <taxon>Pseudomonadati</taxon>
        <taxon>Pseudomonadota</taxon>
        <taxon>Alphaproteobacteria</taxon>
        <taxon>Sphingomonadales</taxon>
        <taxon>Sphingomonadaceae</taxon>
        <taxon>Sphingomonas</taxon>
    </lineage>
</organism>
<evidence type="ECO:0000313" key="2">
    <source>
        <dbReference type="Proteomes" id="UP000515955"/>
    </source>
</evidence>
<dbReference type="RefSeq" id="WP_187542034.1">
    <property type="nucleotide sequence ID" value="NZ_CP060717.1"/>
</dbReference>
<dbReference type="Pfam" id="PF06262">
    <property type="entry name" value="Zincin_1"/>
    <property type="match status" value="1"/>
</dbReference>
<sequence length="136" mass="14951">MRSDHDAALRSSPTAEEIEAIARLALEGLAEPFASHLRDVVLLIEEEADADLLADLLIDHPLELTGVYEGIPIGDKSVTSSGTLPDRIRLFRAAILDEWVSEGESLEHLVRHILIHEAGHHFGFSDEEMHALEADA</sequence>
<dbReference type="InterPro" id="IPR010428">
    <property type="entry name" value="Zincin_1"/>
</dbReference>